<comment type="similarity">
    <text evidence="1">Belongs to the bacterial solute-binding protein 3 family.</text>
</comment>
<evidence type="ECO:0000259" key="4">
    <source>
        <dbReference type="SMART" id="SM00062"/>
    </source>
</evidence>
<feature type="chain" id="PRO_5017380998" evidence="3">
    <location>
        <begin position="25"/>
        <end position="277"/>
    </location>
</feature>
<dbReference type="Gene3D" id="3.40.190.10">
    <property type="entry name" value="Periplasmic binding protein-like II"/>
    <property type="match status" value="2"/>
</dbReference>
<dbReference type="SMART" id="SM00062">
    <property type="entry name" value="PBPb"/>
    <property type="match status" value="1"/>
</dbReference>
<dbReference type="InterPro" id="IPR001638">
    <property type="entry name" value="Solute-binding_3/MltF_N"/>
</dbReference>
<feature type="signal peptide" evidence="3">
    <location>
        <begin position="1"/>
        <end position="24"/>
    </location>
</feature>
<organism evidence="5 6">
    <name type="scientific">Halopseudomonas formosensis</name>
    <dbReference type="NCBI Taxonomy" id="1002526"/>
    <lineage>
        <taxon>Bacteria</taxon>
        <taxon>Pseudomonadati</taxon>
        <taxon>Pseudomonadota</taxon>
        <taxon>Gammaproteobacteria</taxon>
        <taxon>Pseudomonadales</taxon>
        <taxon>Pseudomonadaceae</taxon>
        <taxon>Halopseudomonas</taxon>
    </lineage>
</organism>
<proteinExistence type="inferred from homology"/>
<evidence type="ECO:0000313" key="6">
    <source>
        <dbReference type="Proteomes" id="UP000242815"/>
    </source>
</evidence>
<dbReference type="PANTHER" id="PTHR35936:SF6">
    <property type="entry name" value="AMINO ACID ABC TRANSPORTER SUBSTRATE-BINDING PAAT FAMILY PROTEIN"/>
    <property type="match status" value="1"/>
</dbReference>
<evidence type="ECO:0000256" key="2">
    <source>
        <dbReference type="ARBA" id="ARBA00022729"/>
    </source>
</evidence>
<name>A0A1I6BKX5_9GAMM</name>
<dbReference type="Proteomes" id="UP000242815">
    <property type="component" value="Unassembled WGS sequence"/>
</dbReference>
<feature type="domain" description="Solute-binding protein family 3/N-terminal" evidence="4">
    <location>
        <begin position="30"/>
        <end position="260"/>
    </location>
</feature>
<evidence type="ECO:0000256" key="3">
    <source>
        <dbReference type="SAM" id="SignalP"/>
    </source>
</evidence>
<protein>
    <submittedName>
        <fullName evidence="5">Polar amino acid transport system substrate-binding protein</fullName>
    </submittedName>
</protein>
<reference evidence="5 6" key="1">
    <citation type="submission" date="2016-10" db="EMBL/GenBank/DDBJ databases">
        <authorList>
            <person name="de Groot N.N."/>
        </authorList>
    </citation>
    <scope>NUCLEOTIDE SEQUENCE [LARGE SCALE GENOMIC DNA]</scope>
    <source>
        <strain evidence="5 6">JCM 18415</strain>
    </source>
</reference>
<dbReference type="RefSeq" id="WP_090538653.1">
    <property type="nucleotide sequence ID" value="NZ_FOYD01000004.1"/>
</dbReference>
<dbReference type="AlphaFoldDB" id="A0A1I6BKX5"/>
<gene>
    <name evidence="5" type="ORF">SAMN05216578_104248</name>
</gene>
<accession>A0A1I6BKX5</accession>
<dbReference type="SUPFAM" id="SSF53850">
    <property type="entry name" value="Periplasmic binding protein-like II"/>
    <property type="match status" value="1"/>
</dbReference>
<dbReference type="EMBL" id="FOYD01000004">
    <property type="protein sequence ID" value="SFQ81551.1"/>
    <property type="molecule type" value="Genomic_DNA"/>
</dbReference>
<evidence type="ECO:0000256" key="1">
    <source>
        <dbReference type="ARBA" id="ARBA00010333"/>
    </source>
</evidence>
<keyword evidence="2 3" id="KW-0732">Signal</keyword>
<dbReference type="STRING" id="1002526.SAMN05216578_104248"/>
<sequence>MAGLRIWPRTAALAVVLASGVAHGAGGVCERIVITGNPDYPPLLWVNPDDPGRLVGAAVELLEKALEPAGIHVDALNVGGWSQAQQEVRSGRVDVLAGAFLTPERLGEMDYVYPPFMEIPSVVFVRRGEAFPYSGWDDLRSRRGVSLSGSSFGAAFDTYAADHLELRSVPGIEQAFSLLLDGQVDYLIHERHQGLALAAQRNVLDQLDILEGSLINEQLHYGISHHSACNSPTLRAALARGLYDLVRQGEPRRLLERYRDLWAGQFAPAPEAEPPLE</sequence>
<dbReference type="PANTHER" id="PTHR35936">
    <property type="entry name" value="MEMBRANE-BOUND LYTIC MUREIN TRANSGLYCOSYLASE F"/>
    <property type="match status" value="1"/>
</dbReference>
<dbReference type="OrthoDB" id="7677520at2"/>
<dbReference type="Pfam" id="PF00497">
    <property type="entry name" value="SBP_bac_3"/>
    <property type="match status" value="1"/>
</dbReference>
<evidence type="ECO:0000313" key="5">
    <source>
        <dbReference type="EMBL" id="SFQ81551.1"/>
    </source>
</evidence>